<proteinExistence type="predicted"/>
<dbReference type="Proteomes" id="UP001341840">
    <property type="component" value="Unassembled WGS sequence"/>
</dbReference>
<reference evidence="1 2" key="1">
    <citation type="journal article" date="2023" name="Plants (Basel)">
        <title>Bridging the Gap: Combining Genomics and Transcriptomics Approaches to Understand Stylosanthes scabra, an Orphan Legume from the Brazilian Caatinga.</title>
        <authorList>
            <person name="Ferreira-Neto J.R.C."/>
            <person name="da Silva M.D."/>
            <person name="Binneck E."/>
            <person name="de Melo N.F."/>
            <person name="da Silva R.H."/>
            <person name="de Melo A.L.T.M."/>
            <person name="Pandolfi V."/>
            <person name="Bustamante F.O."/>
            <person name="Brasileiro-Vidal A.C."/>
            <person name="Benko-Iseppon A.M."/>
        </authorList>
    </citation>
    <scope>NUCLEOTIDE SEQUENCE [LARGE SCALE GENOMIC DNA]</scope>
    <source>
        <tissue evidence="1">Leaves</tissue>
    </source>
</reference>
<protein>
    <submittedName>
        <fullName evidence="1">Uncharacterized protein</fullName>
    </submittedName>
</protein>
<keyword evidence="2" id="KW-1185">Reference proteome</keyword>
<comment type="caution">
    <text evidence="1">The sequence shown here is derived from an EMBL/GenBank/DDBJ whole genome shotgun (WGS) entry which is preliminary data.</text>
</comment>
<organism evidence="1 2">
    <name type="scientific">Stylosanthes scabra</name>
    <dbReference type="NCBI Taxonomy" id="79078"/>
    <lineage>
        <taxon>Eukaryota</taxon>
        <taxon>Viridiplantae</taxon>
        <taxon>Streptophyta</taxon>
        <taxon>Embryophyta</taxon>
        <taxon>Tracheophyta</taxon>
        <taxon>Spermatophyta</taxon>
        <taxon>Magnoliopsida</taxon>
        <taxon>eudicotyledons</taxon>
        <taxon>Gunneridae</taxon>
        <taxon>Pentapetalae</taxon>
        <taxon>rosids</taxon>
        <taxon>fabids</taxon>
        <taxon>Fabales</taxon>
        <taxon>Fabaceae</taxon>
        <taxon>Papilionoideae</taxon>
        <taxon>50 kb inversion clade</taxon>
        <taxon>dalbergioids sensu lato</taxon>
        <taxon>Dalbergieae</taxon>
        <taxon>Pterocarpus clade</taxon>
        <taxon>Stylosanthes</taxon>
    </lineage>
</organism>
<evidence type="ECO:0000313" key="2">
    <source>
        <dbReference type="Proteomes" id="UP001341840"/>
    </source>
</evidence>
<sequence>MAQQDIEAEGWPLGLLQPPNNARVIELARSGNNSESGSISFNTLLTCSSTDYNNSSSDLDTESTGSFFVDNSTTLGNLMGVSTISRRRAPNNKTEQDLKKINKQNKNRLSFIISWLLSSRRRNINPEEANNKNKKTNNDATSLAHYLAVERTSNNPIFYYGPHHVAEPNSLFVNGTIAPPQTNKKKRFSSSLSKLFSCVCGQSLA</sequence>
<evidence type="ECO:0000313" key="1">
    <source>
        <dbReference type="EMBL" id="MED6120857.1"/>
    </source>
</evidence>
<dbReference type="PANTHER" id="PTHR33544:SF5">
    <property type="entry name" value="DUF4005 DOMAIN-CONTAINING PROTEIN"/>
    <property type="match status" value="1"/>
</dbReference>
<dbReference type="EMBL" id="JASCZI010030298">
    <property type="protein sequence ID" value="MED6120857.1"/>
    <property type="molecule type" value="Genomic_DNA"/>
</dbReference>
<dbReference type="InterPro" id="IPR040344">
    <property type="entry name" value="At3g17950-like"/>
</dbReference>
<gene>
    <name evidence="1" type="ORF">PIB30_024881</name>
</gene>
<dbReference type="PANTHER" id="PTHR33544">
    <property type="entry name" value="DUF4005 DOMAIN-CONTAINING PROTEIN-RELATED"/>
    <property type="match status" value="1"/>
</dbReference>
<name>A0ABU6RA57_9FABA</name>
<accession>A0ABU6RA57</accession>